<sequence>MAKHQQMYQFIFNNNINFYNYSNSLLSLDHLMFLIINLSIVQSERNTINKKVPMMYIIGTVVG</sequence>
<evidence type="ECO:0000313" key="2">
    <source>
        <dbReference type="Proteomes" id="UP000194873"/>
    </source>
</evidence>
<keyword evidence="2" id="KW-1185">Reference proteome</keyword>
<proteinExistence type="predicted"/>
<evidence type="ECO:0000313" key="1">
    <source>
        <dbReference type="EMBL" id="OUJ74568.1"/>
    </source>
</evidence>
<dbReference type="Proteomes" id="UP000194873">
    <property type="component" value="Unassembled WGS sequence"/>
</dbReference>
<gene>
    <name evidence="1" type="ORF">BXP70_07260</name>
</gene>
<dbReference type="AlphaFoldDB" id="A0A243WG95"/>
<organism evidence="1 2">
    <name type="scientific">Hymenobacter crusticola</name>
    <dbReference type="NCBI Taxonomy" id="1770526"/>
    <lineage>
        <taxon>Bacteria</taxon>
        <taxon>Pseudomonadati</taxon>
        <taxon>Bacteroidota</taxon>
        <taxon>Cytophagia</taxon>
        <taxon>Cytophagales</taxon>
        <taxon>Hymenobacteraceae</taxon>
        <taxon>Hymenobacter</taxon>
    </lineage>
</organism>
<dbReference type="EMBL" id="MTSE01000003">
    <property type="protein sequence ID" value="OUJ74568.1"/>
    <property type="molecule type" value="Genomic_DNA"/>
</dbReference>
<accession>A0A243WG95</accession>
<reference evidence="1 2" key="1">
    <citation type="submission" date="2017-01" db="EMBL/GenBank/DDBJ databases">
        <title>A new Hymenobacter.</title>
        <authorList>
            <person name="Liang Y."/>
            <person name="Feng F."/>
        </authorList>
    </citation>
    <scope>NUCLEOTIDE SEQUENCE [LARGE SCALE GENOMIC DNA]</scope>
    <source>
        <strain evidence="1">MIMBbqt21</strain>
    </source>
</reference>
<comment type="caution">
    <text evidence="1">The sequence shown here is derived from an EMBL/GenBank/DDBJ whole genome shotgun (WGS) entry which is preliminary data.</text>
</comment>
<name>A0A243WG95_9BACT</name>
<protein>
    <submittedName>
        <fullName evidence="1">Uncharacterized protein</fullName>
    </submittedName>
</protein>